<protein>
    <recommendedName>
        <fullName evidence="5">Large ribosomal subunit protein bL25</fullName>
    </recommendedName>
    <alternativeName>
        <fullName evidence="5">General stress protein CTC</fullName>
    </alternativeName>
</protein>
<organism evidence="9 10">
    <name type="scientific">Candidatus Kaiserbacteria bacterium CG10_big_fil_rev_8_21_14_0_10_43_70</name>
    <dbReference type="NCBI Taxonomy" id="1974605"/>
    <lineage>
        <taxon>Bacteria</taxon>
        <taxon>Candidatus Kaiseribacteriota</taxon>
    </lineage>
</organism>
<evidence type="ECO:0000259" key="8">
    <source>
        <dbReference type="Pfam" id="PF14693"/>
    </source>
</evidence>
<keyword evidence="1 5" id="KW-0699">rRNA-binding</keyword>
<dbReference type="Pfam" id="PF14693">
    <property type="entry name" value="Ribosomal_TL5_C"/>
    <property type="match status" value="1"/>
</dbReference>
<feature type="compositionally biased region" description="Acidic residues" evidence="6">
    <location>
        <begin position="196"/>
        <end position="207"/>
    </location>
</feature>
<dbReference type="PANTHER" id="PTHR33284:SF1">
    <property type="entry name" value="RIBOSOMAL PROTEIN L25_GLN-TRNA SYNTHETASE, ANTI-CODON-BINDING DOMAIN-CONTAINING PROTEIN"/>
    <property type="match status" value="1"/>
</dbReference>
<keyword evidence="3 5" id="KW-0689">Ribosomal protein</keyword>
<dbReference type="GO" id="GO:0003735">
    <property type="term" value="F:structural constituent of ribosome"/>
    <property type="evidence" value="ECO:0007669"/>
    <property type="project" value="InterPro"/>
</dbReference>
<accession>A0A2H0UJB1</accession>
<dbReference type="NCBIfam" id="TIGR00731">
    <property type="entry name" value="bL25_bact_ctc"/>
    <property type="match status" value="1"/>
</dbReference>
<evidence type="ECO:0000256" key="2">
    <source>
        <dbReference type="ARBA" id="ARBA00022884"/>
    </source>
</evidence>
<feature type="domain" description="Large ribosomal subunit protein bL25 beta" evidence="8">
    <location>
        <begin position="110"/>
        <end position="193"/>
    </location>
</feature>
<dbReference type="InterPro" id="IPR020056">
    <property type="entry name" value="Rbsml_bL25/Gln-tRNA_synth_N"/>
</dbReference>
<comment type="function">
    <text evidence="5">This is one of the proteins that binds to the 5S RNA in the ribosome where it forms part of the central protuberance.</text>
</comment>
<dbReference type="SUPFAM" id="SSF50715">
    <property type="entry name" value="Ribosomal protein L25-like"/>
    <property type="match status" value="1"/>
</dbReference>
<comment type="subunit">
    <text evidence="5">Part of the 50S ribosomal subunit; part of the 5S rRNA/L5/L18/L25 subcomplex. Contacts the 5S rRNA. Binds to the 5S rRNA independently of L5 and L18.</text>
</comment>
<evidence type="ECO:0000313" key="9">
    <source>
        <dbReference type="EMBL" id="PIR86470.1"/>
    </source>
</evidence>
<evidence type="ECO:0000256" key="4">
    <source>
        <dbReference type="ARBA" id="ARBA00023274"/>
    </source>
</evidence>
<keyword evidence="2 5" id="KW-0694">RNA-binding</keyword>
<evidence type="ECO:0000256" key="3">
    <source>
        <dbReference type="ARBA" id="ARBA00022980"/>
    </source>
</evidence>
<dbReference type="InterPro" id="IPR020057">
    <property type="entry name" value="Ribosomal_bL25_b-dom"/>
</dbReference>
<evidence type="ECO:0000313" key="10">
    <source>
        <dbReference type="Proteomes" id="UP000230706"/>
    </source>
</evidence>
<comment type="similarity">
    <text evidence="5">Belongs to the bacterial ribosomal protein bL25 family. CTC subfamily.</text>
</comment>
<dbReference type="GO" id="GO:0006412">
    <property type="term" value="P:translation"/>
    <property type="evidence" value="ECO:0007669"/>
    <property type="project" value="UniProtKB-UniRule"/>
</dbReference>
<dbReference type="Pfam" id="PF01386">
    <property type="entry name" value="Ribosomal_L25p"/>
    <property type="match status" value="1"/>
</dbReference>
<dbReference type="InterPro" id="IPR020930">
    <property type="entry name" value="Ribosomal_uL5_bac-type"/>
</dbReference>
<dbReference type="PANTHER" id="PTHR33284">
    <property type="entry name" value="RIBOSOMAL PROTEIN L25/GLN-TRNA SYNTHETASE, ANTI-CODON-BINDING DOMAIN-CONTAINING PROTEIN"/>
    <property type="match status" value="1"/>
</dbReference>
<feature type="domain" description="Large ribosomal subunit protein bL25 L25" evidence="7">
    <location>
        <begin position="19"/>
        <end position="102"/>
    </location>
</feature>
<dbReference type="Proteomes" id="UP000230706">
    <property type="component" value="Unassembled WGS sequence"/>
</dbReference>
<dbReference type="Gene3D" id="2.170.120.20">
    <property type="entry name" value="Ribosomal protein L25, beta domain"/>
    <property type="match status" value="1"/>
</dbReference>
<dbReference type="GO" id="GO:0008097">
    <property type="term" value="F:5S rRNA binding"/>
    <property type="evidence" value="ECO:0007669"/>
    <property type="project" value="InterPro"/>
</dbReference>
<name>A0A2H0UJB1_9BACT</name>
<dbReference type="Gene3D" id="2.40.240.10">
    <property type="entry name" value="Ribosomal Protein L25, Chain P"/>
    <property type="match status" value="1"/>
</dbReference>
<comment type="caution">
    <text evidence="9">The sequence shown here is derived from an EMBL/GenBank/DDBJ whole genome shotgun (WGS) entry which is preliminary data.</text>
</comment>
<evidence type="ECO:0000259" key="7">
    <source>
        <dbReference type="Pfam" id="PF01386"/>
    </source>
</evidence>
<dbReference type="GO" id="GO:0022625">
    <property type="term" value="C:cytosolic large ribosomal subunit"/>
    <property type="evidence" value="ECO:0007669"/>
    <property type="project" value="TreeGrafter"/>
</dbReference>
<feature type="region of interest" description="Disordered" evidence="6">
    <location>
        <begin position="196"/>
        <end position="233"/>
    </location>
</feature>
<dbReference type="InterPro" id="IPR037121">
    <property type="entry name" value="Ribosomal_bL25_C"/>
</dbReference>
<feature type="compositionally biased region" description="Acidic residues" evidence="6">
    <location>
        <begin position="220"/>
        <end position="233"/>
    </location>
</feature>
<dbReference type="HAMAP" id="MF_01334">
    <property type="entry name" value="Ribosomal_bL25_CTC"/>
    <property type="match status" value="1"/>
</dbReference>
<reference evidence="10" key="1">
    <citation type="submission" date="2017-09" db="EMBL/GenBank/DDBJ databases">
        <title>Depth-based differentiation of microbial function through sediment-hosted aquifers and enrichment of novel symbionts in the deep terrestrial subsurface.</title>
        <authorList>
            <person name="Probst A.J."/>
            <person name="Ladd B."/>
            <person name="Jarett J.K."/>
            <person name="Geller-Mcgrath D.E."/>
            <person name="Sieber C.M.K."/>
            <person name="Emerson J.B."/>
            <person name="Anantharaman K."/>
            <person name="Thomas B.C."/>
            <person name="Malmstrom R."/>
            <person name="Stieglmeier M."/>
            <person name="Klingl A."/>
            <person name="Woyke T."/>
            <person name="Ryan C.M."/>
            <person name="Banfield J.F."/>
        </authorList>
    </citation>
    <scope>NUCLEOTIDE SEQUENCE [LARGE SCALE GENOMIC DNA]</scope>
</reference>
<dbReference type="InterPro" id="IPR001021">
    <property type="entry name" value="Ribosomal_bL25_long"/>
</dbReference>
<dbReference type="AlphaFoldDB" id="A0A2H0UJB1"/>
<dbReference type="CDD" id="cd00495">
    <property type="entry name" value="Ribosomal_L25_TL5_CTC"/>
    <property type="match status" value="1"/>
</dbReference>
<evidence type="ECO:0000256" key="5">
    <source>
        <dbReference type="HAMAP-Rule" id="MF_01334"/>
    </source>
</evidence>
<sequence length="233" mass="25801">MNLIFYFNTVILARMLEIAVKERDKKKKSQALRDAGLIPAVFYGPKEEAMPIEVDARDFEKVWRETGGSAIVVLKGVGDDKEALIHEVDVHPITGAPRHADLYVIERGKKITVQIPFEFVGEAPAEKAGHTVIKVMHEVEIEVRPSELPQHLEVDTSALKEVGDHISVKDIKLPESGEFVTDENETIVAVKEAAEEEVFEAPAEEVTEASAEEKSTVSSDEGEEKGESEDIQE</sequence>
<dbReference type="EMBL" id="PFBF01000014">
    <property type="protein sequence ID" value="PIR86470.1"/>
    <property type="molecule type" value="Genomic_DNA"/>
</dbReference>
<evidence type="ECO:0000256" key="1">
    <source>
        <dbReference type="ARBA" id="ARBA00022730"/>
    </source>
</evidence>
<dbReference type="InterPro" id="IPR029751">
    <property type="entry name" value="Ribosomal_L25_dom"/>
</dbReference>
<evidence type="ECO:0000256" key="6">
    <source>
        <dbReference type="SAM" id="MobiDB-lite"/>
    </source>
</evidence>
<keyword evidence="4 5" id="KW-0687">Ribonucleoprotein</keyword>
<dbReference type="InterPro" id="IPR011035">
    <property type="entry name" value="Ribosomal_bL25/Gln-tRNA_synth"/>
</dbReference>
<gene>
    <name evidence="5" type="primary">rplY</name>
    <name evidence="5" type="synonym">ctc</name>
    <name evidence="9" type="ORF">COU13_00770</name>
</gene>
<proteinExistence type="inferred from homology"/>